<accession>S4P2D7</accession>
<evidence type="ECO:0000313" key="1">
    <source>
        <dbReference type="EMBL" id="JAA80490.1"/>
    </source>
</evidence>
<dbReference type="EMBL" id="GAIX01012070">
    <property type="protein sequence ID" value="JAA80490.1"/>
    <property type="molecule type" value="Transcribed_RNA"/>
</dbReference>
<sequence length="133" mass="14709">MLFTAIDRYTNSAKEREATAIVLAVRAYFTPKTLTFKSHRHRRRDGVHDASSEERLGYIQLSIAADFRVCGQAGHRRRPGAQGVRVSLRGTRPVTADCAQPPSQRSSHALALLLPRTAEPSFLTSIRKPKGLG</sequence>
<dbReference type="AlphaFoldDB" id="S4P2D7"/>
<protein>
    <submittedName>
        <fullName evidence="1">Uncharacterized protein</fullName>
    </submittedName>
</protein>
<organism evidence="1">
    <name type="scientific">Pararge aegeria</name>
    <name type="common">speckled wood butterfly</name>
    <dbReference type="NCBI Taxonomy" id="116150"/>
    <lineage>
        <taxon>Eukaryota</taxon>
        <taxon>Metazoa</taxon>
        <taxon>Ecdysozoa</taxon>
        <taxon>Arthropoda</taxon>
        <taxon>Hexapoda</taxon>
        <taxon>Insecta</taxon>
        <taxon>Pterygota</taxon>
        <taxon>Neoptera</taxon>
        <taxon>Endopterygota</taxon>
        <taxon>Lepidoptera</taxon>
        <taxon>Glossata</taxon>
        <taxon>Ditrysia</taxon>
        <taxon>Papilionoidea</taxon>
        <taxon>Nymphalidae</taxon>
        <taxon>Satyrinae</taxon>
        <taxon>Satyrini</taxon>
        <taxon>Parargina</taxon>
        <taxon>Pararge</taxon>
    </lineage>
</organism>
<proteinExistence type="predicted"/>
<name>S4P2D7_9NEOP</name>
<reference evidence="1" key="1">
    <citation type="journal article" date="2013" name="BMC Genomics">
        <title>Unscrambling butterfly oogenesis.</title>
        <authorList>
            <person name="Carter J.M."/>
            <person name="Baker S.C."/>
            <person name="Pink R."/>
            <person name="Carter D.R."/>
            <person name="Collins A."/>
            <person name="Tomlin J."/>
            <person name="Gibbs M."/>
            <person name="Breuker C.J."/>
        </authorList>
    </citation>
    <scope>NUCLEOTIDE SEQUENCE</scope>
    <source>
        <tissue evidence="1">Ovary</tissue>
    </source>
</reference>
<reference evidence="1" key="2">
    <citation type="submission" date="2013-05" db="EMBL/GenBank/DDBJ databases">
        <authorList>
            <person name="Carter J.-M."/>
            <person name="Baker S.C."/>
            <person name="Pink R."/>
            <person name="Carter D.R.F."/>
            <person name="Collins A."/>
            <person name="Tomlin J."/>
            <person name="Gibbs M."/>
            <person name="Breuker C.J."/>
        </authorList>
    </citation>
    <scope>NUCLEOTIDE SEQUENCE</scope>
    <source>
        <tissue evidence="1">Ovary</tissue>
    </source>
</reference>